<evidence type="ECO:0000313" key="2">
    <source>
        <dbReference type="Proteomes" id="UP001064206"/>
    </source>
</evidence>
<reference evidence="1" key="1">
    <citation type="submission" date="2022-09" db="EMBL/GenBank/DDBJ databases">
        <title>Multidrug resistance Raoultella ornithinolytica Strain MQB_Silv_108.</title>
        <authorList>
            <person name="Quintela-Baluja M."/>
        </authorList>
    </citation>
    <scope>NUCLEOTIDE SEQUENCE</scope>
    <source>
        <strain evidence="1">MQB_Silv_108</strain>
    </source>
</reference>
<organism evidence="1 2">
    <name type="scientific">Raoultella ornithinolytica</name>
    <name type="common">Klebsiella ornithinolytica</name>
    <dbReference type="NCBI Taxonomy" id="54291"/>
    <lineage>
        <taxon>Bacteria</taxon>
        <taxon>Pseudomonadati</taxon>
        <taxon>Pseudomonadota</taxon>
        <taxon>Gammaproteobacteria</taxon>
        <taxon>Enterobacterales</taxon>
        <taxon>Enterobacteriaceae</taxon>
        <taxon>Klebsiella/Raoultella group</taxon>
        <taxon>Raoultella</taxon>
    </lineage>
</organism>
<gene>
    <name evidence="1" type="ORF">N2J37_13775</name>
</gene>
<accession>A0A9Q9JLQ2</accession>
<name>A0A9Q9JLQ2_RAOOR</name>
<protein>
    <submittedName>
        <fullName evidence="1">Uncharacterized protein</fullName>
    </submittedName>
</protein>
<dbReference type="EMBL" id="CP104450">
    <property type="protein sequence ID" value="UXE40730.1"/>
    <property type="molecule type" value="Genomic_DNA"/>
</dbReference>
<dbReference type="RefSeq" id="WP_075808524.1">
    <property type="nucleotide sequence ID" value="NZ_ABSBPM020000001.1"/>
</dbReference>
<dbReference type="Proteomes" id="UP001064206">
    <property type="component" value="Chromosome"/>
</dbReference>
<dbReference type="AlphaFoldDB" id="A0A9Q9JLQ2"/>
<proteinExistence type="predicted"/>
<sequence>MKIEFNDQGTVSTVTVTSSVFEFRRHNRVIDIALFLTPDMASRSSGFFIMRTILSGKTKHALRAYKHLIREAIR</sequence>
<evidence type="ECO:0000313" key="1">
    <source>
        <dbReference type="EMBL" id="UXE40730.1"/>
    </source>
</evidence>